<dbReference type="RefSeq" id="WP_226371540.1">
    <property type="nucleotide sequence ID" value="NZ_JAGIKX010000032.1"/>
</dbReference>
<dbReference type="PANTHER" id="PTHR11575:SF24">
    <property type="entry name" value="5'-NUCLEOTIDASE"/>
    <property type="match status" value="1"/>
</dbReference>
<dbReference type="InterPro" id="IPR029052">
    <property type="entry name" value="Metallo-depent_PP-like"/>
</dbReference>
<keyword evidence="2" id="KW-0547">Nucleotide-binding</keyword>
<protein>
    <submittedName>
        <fullName evidence="5">2',3'-cyclic-nucleotide 2'-phosphodiesterase (5'-nucleotidase family)</fullName>
    </submittedName>
</protein>
<accession>A0ABS4SB06</accession>
<name>A0ABS4SB06_9BACI</name>
<organism evidence="5 6">
    <name type="scientific">Virgibacillus alimentarius</name>
    <dbReference type="NCBI Taxonomy" id="698769"/>
    <lineage>
        <taxon>Bacteria</taxon>
        <taxon>Bacillati</taxon>
        <taxon>Bacillota</taxon>
        <taxon>Bacilli</taxon>
        <taxon>Bacillales</taxon>
        <taxon>Bacillaceae</taxon>
        <taxon>Virgibacillus</taxon>
    </lineage>
</organism>
<dbReference type="PROSITE" id="PS00786">
    <property type="entry name" value="5_NUCLEOTIDASE_2"/>
    <property type="match status" value="1"/>
</dbReference>
<gene>
    <name evidence="5" type="ORF">J2Z81_002670</name>
</gene>
<keyword evidence="2" id="KW-0378">Hydrolase</keyword>
<dbReference type="PANTHER" id="PTHR11575">
    <property type="entry name" value="5'-NUCLEOTIDASE-RELATED"/>
    <property type="match status" value="1"/>
</dbReference>
<dbReference type="Pfam" id="PF02872">
    <property type="entry name" value="5_nucleotid_C"/>
    <property type="match status" value="1"/>
</dbReference>
<dbReference type="InterPro" id="IPR006179">
    <property type="entry name" value="5_nucleotidase/apyrase"/>
</dbReference>
<dbReference type="PRINTS" id="PR01607">
    <property type="entry name" value="APYRASEFAMLY"/>
</dbReference>
<comment type="similarity">
    <text evidence="2">Belongs to the 5'-nucleotidase family.</text>
</comment>
<dbReference type="Gene3D" id="3.90.780.10">
    <property type="entry name" value="5'-Nucleotidase, C-terminal domain"/>
    <property type="match status" value="1"/>
</dbReference>
<evidence type="ECO:0000256" key="1">
    <source>
        <dbReference type="ARBA" id="ARBA00022729"/>
    </source>
</evidence>
<evidence type="ECO:0000256" key="2">
    <source>
        <dbReference type="RuleBase" id="RU362119"/>
    </source>
</evidence>
<comment type="caution">
    <text evidence="5">The sequence shown here is derived from an EMBL/GenBank/DDBJ whole genome shotgun (WGS) entry which is preliminary data.</text>
</comment>
<dbReference type="Proteomes" id="UP001519294">
    <property type="component" value="Unassembled WGS sequence"/>
</dbReference>
<dbReference type="Pfam" id="PF00149">
    <property type="entry name" value="Metallophos"/>
    <property type="match status" value="1"/>
</dbReference>
<evidence type="ECO:0000313" key="6">
    <source>
        <dbReference type="Proteomes" id="UP001519294"/>
    </source>
</evidence>
<evidence type="ECO:0000313" key="5">
    <source>
        <dbReference type="EMBL" id="MBP2258686.1"/>
    </source>
</evidence>
<dbReference type="CDD" id="cd00845">
    <property type="entry name" value="MPP_UshA_N_like"/>
    <property type="match status" value="1"/>
</dbReference>
<dbReference type="Gene3D" id="3.60.21.10">
    <property type="match status" value="1"/>
</dbReference>
<evidence type="ECO:0000259" key="3">
    <source>
        <dbReference type="Pfam" id="PF00149"/>
    </source>
</evidence>
<dbReference type="InterPro" id="IPR036907">
    <property type="entry name" value="5'-Nucleotdase_C_sf"/>
</dbReference>
<keyword evidence="1" id="KW-0732">Signal</keyword>
<keyword evidence="6" id="KW-1185">Reference proteome</keyword>
<proteinExistence type="inferred from homology"/>
<dbReference type="SUPFAM" id="SSF56300">
    <property type="entry name" value="Metallo-dependent phosphatases"/>
    <property type="match status" value="1"/>
</dbReference>
<evidence type="ECO:0000259" key="4">
    <source>
        <dbReference type="Pfam" id="PF02872"/>
    </source>
</evidence>
<dbReference type="InterPro" id="IPR006146">
    <property type="entry name" value="5'-Nucleotdase_CS"/>
</dbReference>
<feature type="domain" description="5'-Nucleotidase C-terminal" evidence="4">
    <location>
        <begin position="300"/>
        <end position="449"/>
    </location>
</feature>
<feature type="domain" description="Calcineurin-like phosphoesterase" evidence="3">
    <location>
        <begin position="34"/>
        <end position="222"/>
    </location>
</feature>
<dbReference type="InterPro" id="IPR008334">
    <property type="entry name" value="5'-Nucleotdase_C"/>
</dbReference>
<dbReference type="InterPro" id="IPR004843">
    <property type="entry name" value="Calcineurin-like_PHP"/>
</dbReference>
<dbReference type="SUPFAM" id="SSF55816">
    <property type="entry name" value="5'-nucleotidase (syn. UDP-sugar hydrolase), C-terminal domain"/>
    <property type="match status" value="1"/>
</dbReference>
<sequence length="479" mass="53800">MSTNRYLQTVQLDIFCNTDFLGALKEDNCIGAAKFTMCMKQLKARNSTGSVVLDAGDAFMGTPLSNFYYGKPVVEMMNENEYDAMAIGNHEFDWGTDRLLKTLNTANFNVLSANLFYNHGEKVEWAKPYVIVKKKGVSIGIIGLSTVETPYTTASSNVKEYVFRQPIKVVKELIPKVKEDGADIIILLGHLPVYFNGGKPAGELIDLVDSTEDIDVAIGGHSFIPYATLRNDIPIVLTSPRGSMIGHIRICFNRKANQIINKEVKLIDLNRRFNNLNPDQKIQNMVQQYDKGLNKKFSKVIGRTDKDLFVKPDQQFELGSWISNTICKNTSAQIGFYNPYGIFGDIYSGDITVGDIYRICPFNSFLVCSKLTGRQILEILSQSVTLEKGMLQISGLRVKLSSFTEKEYTIKDKDVRLLDGKPLKLDESYTVGTTEFLASGGDKFKTFTEVSWKKTQIKLRAALTDRIKKEGTIKSKLFY</sequence>
<dbReference type="EMBL" id="JAGIKX010000032">
    <property type="protein sequence ID" value="MBP2258686.1"/>
    <property type="molecule type" value="Genomic_DNA"/>
</dbReference>
<reference evidence="5 6" key="1">
    <citation type="submission" date="2021-03" db="EMBL/GenBank/DDBJ databases">
        <title>Genomic Encyclopedia of Type Strains, Phase IV (KMG-IV): sequencing the most valuable type-strain genomes for metagenomic binning, comparative biology and taxonomic classification.</title>
        <authorList>
            <person name="Goeker M."/>
        </authorList>
    </citation>
    <scope>NUCLEOTIDE SEQUENCE [LARGE SCALE GENOMIC DNA]</scope>
    <source>
        <strain evidence="5 6">DSM 25790</strain>
    </source>
</reference>